<dbReference type="Pfam" id="PF13407">
    <property type="entry name" value="Peripla_BP_4"/>
    <property type="match status" value="1"/>
</dbReference>
<comment type="similarity">
    <text evidence="2">Belongs to the bacterial solute-binding protein 2 family.</text>
</comment>
<dbReference type="EMBL" id="JAVJAF010000001">
    <property type="protein sequence ID" value="MDR6236911.1"/>
    <property type="molecule type" value="Genomic_DNA"/>
</dbReference>
<dbReference type="SUPFAM" id="SSF53822">
    <property type="entry name" value="Periplasmic binding protein-like I"/>
    <property type="match status" value="1"/>
</dbReference>
<sequence>MALRTLLRSLLLLPLLATTALAFADEIPSLAGKRIAISMTGTSHYFDLKAFQAQVEEVKRLGGTPITLDAGRNDKNLVTQLQTLVTQKPDAVIQTLGTLSVIDPWLKRIKAAGIPLFTIDAPSQYSINNTTSDNAAAGRELAEQLAKDTGGQGNILVFNGFQGVPVCAIRYAELRKVLEAHPGLKIIQPELRDVIPNTVQDARGQIAALLNKYPKGQIAAIWSAWDIPQLGASQALIEAGRTEIKTYGVDGTPEVLELLKRDDSPVGAVVAQQPALMGRTAVQNVARYLAGARDLPKETHVPTLLTTKANLDQVAALRGDQ</sequence>
<gene>
    <name evidence="6" type="ORF">QE440_004652</name>
</gene>
<dbReference type="Gene3D" id="3.40.50.2300">
    <property type="match status" value="2"/>
</dbReference>
<evidence type="ECO:0000259" key="5">
    <source>
        <dbReference type="Pfam" id="PF13407"/>
    </source>
</evidence>
<dbReference type="InterPro" id="IPR028082">
    <property type="entry name" value="Peripla_BP_I"/>
</dbReference>
<organism evidence="6 7">
    <name type="scientific">Pseudomonas oryzihabitans</name>
    <dbReference type="NCBI Taxonomy" id="47885"/>
    <lineage>
        <taxon>Bacteria</taxon>
        <taxon>Pseudomonadati</taxon>
        <taxon>Pseudomonadota</taxon>
        <taxon>Gammaproteobacteria</taxon>
        <taxon>Pseudomonadales</taxon>
        <taxon>Pseudomonadaceae</taxon>
        <taxon>Pseudomonas</taxon>
    </lineage>
</organism>
<feature type="domain" description="Periplasmic binding protein" evidence="5">
    <location>
        <begin position="35"/>
        <end position="291"/>
    </location>
</feature>
<feature type="chain" id="PRO_5042580544" evidence="4">
    <location>
        <begin position="25"/>
        <end position="321"/>
    </location>
</feature>
<name>A0AAJ2BLZ6_9PSED</name>
<dbReference type="GO" id="GO:0030313">
    <property type="term" value="C:cell envelope"/>
    <property type="evidence" value="ECO:0007669"/>
    <property type="project" value="UniProtKB-SubCell"/>
</dbReference>
<feature type="signal peptide" evidence="4">
    <location>
        <begin position="1"/>
        <end position="24"/>
    </location>
</feature>
<dbReference type="RefSeq" id="WP_309761925.1">
    <property type="nucleotide sequence ID" value="NZ_JAVJAF010000001.1"/>
</dbReference>
<evidence type="ECO:0000256" key="4">
    <source>
        <dbReference type="SAM" id="SignalP"/>
    </source>
</evidence>
<dbReference type="PANTHER" id="PTHR46847">
    <property type="entry name" value="D-ALLOSE-BINDING PERIPLASMIC PROTEIN-RELATED"/>
    <property type="match status" value="1"/>
</dbReference>
<comment type="subcellular location">
    <subcellularLocation>
        <location evidence="1">Cell envelope</location>
    </subcellularLocation>
</comment>
<reference evidence="6" key="1">
    <citation type="submission" date="2023-08" db="EMBL/GenBank/DDBJ databases">
        <title>Functional and genomic diversity of the sorghum phyllosphere microbiome.</title>
        <authorList>
            <person name="Shade A."/>
        </authorList>
    </citation>
    <scope>NUCLEOTIDE SEQUENCE</scope>
    <source>
        <strain evidence="6">SORGH_AS_0201</strain>
    </source>
</reference>
<evidence type="ECO:0000313" key="6">
    <source>
        <dbReference type="EMBL" id="MDR6236911.1"/>
    </source>
</evidence>
<evidence type="ECO:0000256" key="3">
    <source>
        <dbReference type="ARBA" id="ARBA00022729"/>
    </source>
</evidence>
<proteinExistence type="inferred from homology"/>
<dbReference type="GO" id="GO:0030246">
    <property type="term" value="F:carbohydrate binding"/>
    <property type="evidence" value="ECO:0007669"/>
    <property type="project" value="UniProtKB-ARBA"/>
</dbReference>
<dbReference type="GO" id="GO:0055085">
    <property type="term" value="P:transmembrane transport"/>
    <property type="evidence" value="ECO:0007669"/>
    <property type="project" value="UniProtKB-ARBA"/>
</dbReference>
<comment type="caution">
    <text evidence="6">The sequence shown here is derived from an EMBL/GenBank/DDBJ whole genome shotgun (WGS) entry which is preliminary data.</text>
</comment>
<evidence type="ECO:0000256" key="2">
    <source>
        <dbReference type="ARBA" id="ARBA00007639"/>
    </source>
</evidence>
<dbReference type="AlphaFoldDB" id="A0AAJ2BLZ6"/>
<protein>
    <submittedName>
        <fullName evidence="6">Ribose transport system substrate-binding protein</fullName>
    </submittedName>
</protein>
<evidence type="ECO:0000256" key="1">
    <source>
        <dbReference type="ARBA" id="ARBA00004196"/>
    </source>
</evidence>
<dbReference type="CDD" id="cd06305">
    <property type="entry name" value="PBP1_methylthioribose_binding-like"/>
    <property type="match status" value="1"/>
</dbReference>
<accession>A0AAJ2BLZ6</accession>
<dbReference type="InterPro" id="IPR025997">
    <property type="entry name" value="SBP_2_dom"/>
</dbReference>
<dbReference type="Proteomes" id="UP001268036">
    <property type="component" value="Unassembled WGS sequence"/>
</dbReference>
<dbReference type="PANTHER" id="PTHR46847:SF1">
    <property type="entry name" value="D-ALLOSE-BINDING PERIPLASMIC PROTEIN-RELATED"/>
    <property type="match status" value="1"/>
</dbReference>
<evidence type="ECO:0000313" key="7">
    <source>
        <dbReference type="Proteomes" id="UP001268036"/>
    </source>
</evidence>
<keyword evidence="3 4" id="KW-0732">Signal</keyword>